<name>A0A931DV49_9ACTN</name>
<dbReference type="RefSeq" id="WP_197015348.1">
    <property type="nucleotide sequence ID" value="NZ_BAABES010000015.1"/>
</dbReference>
<comment type="caution">
    <text evidence="2">The sequence shown here is derived from an EMBL/GenBank/DDBJ whole genome shotgun (WGS) entry which is preliminary data.</text>
</comment>
<dbReference type="Gene3D" id="1.10.287.1060">
    <property type="entry name" value="ESAT-6-like"/>
    <property type="match status" value="1"/>
</dbReference>
<dbReference type="Proteomes" id="UP000614047">
    <property type="component" value="Unassembled WGS sequence"/>
</dbReference>
<dbReference type="SUPFAM" id="SSF140453">
    <property type="entry name" value="EsxAB dimer-like"/>
    <property type="match status" value="1"/>
</dbReference>
<proteinExistence type="predicted"/>
<evidence type="ECO:0000313" key="3">
    <source>
        <dbReference type="Proteomes" id="UP000614047"/>
    </source>
</evidence>
<feature type="compositionally biased region" description="Basic and acidic residues" evidence="1">
    <location>
        <begin position="1"/>
        <end position="12"/>
    </location>
</feature>
<accession>A0A931DV49</accession>
<protein>
    <submittedName>
        <fullName evidence="2">Uncharacterized protein YukE</fullName>
    </submittedName>
</protein>
<gene>
    <name evidence="2" type="ORF">IW256_007376</name>
</gene>
<evidence type="ECO:0000256" key="1">
    <source>
        <dbReference type="SAM" id="MobiDB-lite"/>
    </source>
</evidence>
<dbReference type="AlphaFoldDB" id="A0A931DV49"/>
<dbReference type="EMBL" id="JADOUA010000001">
    <property type="protein sequence ID" value="MBG6093263.1"/>
    <property type="molecule type" value="Genomic_DNA"/>
</dbReference>
<sequence>MTRELRVERDALKQAGGGFEDGARDLRQAQSRLDAALQAEGKCWGADETGKAFEQDYLQNAQDVLKLLITVSENVEKMKDGVARMAGTFGDAEDASGGGNRGRRGR</sequence>
<keyword evidence="3" id="KW-1185">Reference proteome</keyword>
<evidence type="ECO:0000313" key="2">
    <source>
        <dbReference type="EMBL" id="MBG6093263.1"/>
    </source>
</evidence>
<dbReference type="InterPro" id="IPR036689">
    <property type="entry name" value="ESAT-6-like_sf"/>
</dbReference>
<reference evidence="2" key="1">
    <citation type="submission" date="2020-11" db="EMBL/GenBank/DDBJ databases">
        <title>Sequencing the genomes of 1000 actinobacteria strains.</title>
        <authorList>
            <person name="Klenk H.-P."/>
        </authorList>
    </citation>
    <scope>NUCLEOTIDE SEQUENCE</scope>
    <source>
        <strain evidence="2">DSM 43175</strain>
    </source>
</reference>
<organism evidence="2 3">
    <name type="scientific">Actinomadura viridis</name>
    <dbReference type="NCBI Taxonomy" id="58110"/>
    <lineage>
        <taxon>Bacteria</taxon>
        <taxon>Bacillati</taxon>
        <taxon>Actinomycetota</taxon>
        <taxon>Actinomycetes</taxon>
        <taxon>Streptosporangiales</taxon>
        <taxon>Thermomonosporaceae</taxon>
        <taxon>Actinomadura</taxon>
    </lineage>
</organism>
<feature type="region of interest" description="Disordered" evidence="1">
    <location>
        <begin position="1"/>
        <end position="23"/>
    </location>
</feature>